<dbReference type="Gene3D" id="3.90.1140.10">
    <property type="entry name" value="Cyclic phosphodiesterase"/>
    <property type="match status" value="1"/>
</dbReference>
<sequence length="227" mass="24963">LPQGHHARLRESMSAFTQALLSGSPPITGLDRSIIINPRRFHLTLGVMSLGRSSEDVAAALALLSELRPRILGILAGEKLRVELKAMDIMKPDRGDPERAHVMWMGPRNNGSGTKLREVCLLVQRAFLDAGLLVVEHRDLKLHCTVINTVYRKPRSRGARTPFSYPSILGSAAFRELNVPAVDLAGRRKIDPVAVDFGQWDVEEIQVCEMGSHGPEDEYVSVGGISL</sequence>
<proteinExistence type="predicted"/>
<dbReference type="AlphaFoldDB" id="A0A5C3MV14"/>
<evidence type="ECO:0000259" key="1">
    <source>
        <dbReference type="Pfam" id="PF10469"/>
    </source>
</evidence>
<dbReference type="Proteomes" id="UP000305948">
    <property type="component" value="Unassembled WGS sequence"/>
</dbReference>
<dbReference type="STRING" id="5364.A0A5C3MV14"/>
<dbReference type="EMBL" id="ML213518">
    <property type="protein sequence ID" value="TFK48877.1"/>
    <property type="molecule type" value="Genomic_DNA"/>
</dbReference>
<protein>
    <recommendedName>
        <fullName evidence="1">A-kinase anchor protein 7-like phosphoesterase domain-containing protein</fullName>
    </recommendedName>
</protein>
<reference evidence="2 3" key="1">
    <citation type="journal article" date="2019" name="Nat. Ecol. Evol.">
        <title>Megaphylogeny resolves global patterns of mushroom evolution.</title>
        <authorList>
            <person name="Varga T."/>
            <person name="Krizsan K."/>
            <person name="Foldi C."/>
            <person name="Dima B."/>
            <person name="Sanchez-Garcia M."/>
            <person name="Sanchez-Ramirez S."/>
            <person name="Szollosi G.J."/>
            <person name="Szarkandi J.G."/>
            <person name="Papp V."/>
            <person name="Albert L."/>
            <person name="Andreopoulos W."/>
            <person name="Angelini C."/>
            <person name="Antonin V."/>
            <person name="Barry K.W."/>
            <person name="Bougher N.L."/>
            <person name="Buchanan P."/>
            <person name="Buyck B."/>
            <person name="Bense V."/>
            <person name="Catcheside P."/>
            <person name="Chovatia M."/>
            <person name="Cooper J."/>
            <person name="Damon W."/>
            <person name="Desjardin D."/>
            <person name="Finy P."/>
            <person name="Geml J."/>
            <person name="Haridas S."/>
            <person name="Hughes K."/>
            <person name="Justo A."/>
            <person name="Karasinski D."/>
            <person name="Kautmanova I."/>
            <person name="Kiss B."/>
            <person name="Kocsube S."/>
            <person name="Kotiranta H."/>
            <person name="LaButti K.M."/>
            <person name="Lechner B.E."/>
            <person name="Liimatainen K."/>
            <person name="Lipzen A."/>
            <person name="Lukacs Z."/>
            <person name="Mihaltcheva S."/>
            <person name="Morgado L.N."/>
            <person name="Niskanen T."/>
            <person name="Noordeloos M.E."/>
            <person name="Ohm R.A."/>
            <person name="Ortiz-Santana B."/>
            <person name="Ovrebo C."/>
            <person name="Racz N."/>
            <person name="Riley R."/>
            <person name="Savchenko A."/>
            <person name="Shiryaev A."/>
            <person name="Soop K."/>
            <person name="Spirin V."/>
            <person name="Szebenyi C."/>
            <person name="Tomsovsky M."/>
            <person name="Tulloss R.E."/>
            <person name="Uehling J."/>
            <person name="Grigoriev I.V."/>
            <person name="Vagvolgyi C."/>
            <person name="Papp T."/>
            <person name="Martin F.M."/>
            <person name="Miettinen O."/>
            <person name="Hibbett D.S."/>
            <person name="Nagy L.G."/>
        </authorList>
    </citation>
    <scope>NUCLEOTIDE SEQUENCE [LARGE SCALE GENOMIC DNA]</scope>
    <source>
        <strain evidence="2 3">OMC1185</strain>
    </source>
</reference>
<dbReference type="InterPro" id="IPR019510">
    <property type="entry name" value="AKAP7-like_phosphoesterase"/>
</dbReference>
<dbReference type="PANTHER" id="PTHR13360:SF1">
    <property type="entry name" value="ACTIVATING SIGNAL COINTEGRATOR 1 COMPLEX SUBUNIT 1"/>
    <property type="match status" value="1"/>
</dbReference>
<feature type="domain" description="A-kinase anchor protein 7-like phosphoesterase" evidence="1">
    <location>
        <begin position="8"/>
        <end position="224"/>
    </location>
</feature>
<dbReference type="InterPro" id="IPR009210">
    <property type="entry name" value="ASCC1"/>
</dbReference>
<evidence type="ECO:0000313" key="2">
    <source>
        <dbReference type="EMBL" id="TFK48877.1"/>
    </source>
</evidence>
<evidence type="ECO:0000313" key="3">
    <source>
        <dbReference type="Proteomes" id="UP000305948"/>
    </source>
</evidence>
<keyword evidence="3" id="KW-1185">Reference proteome</keyword>
<dbReference type="PANTHER" id="PTHR13360">
    <property type="entry name" value="ACTIVATING SIGNAL COINTEGRATOR 1 COMPLEX SUBUNIT 1"/>
    <property type="match status" value="1"/>
</dbReference>
<dbReference type="GO" id="GO:0006355">
    <property type="term" value="P:regulation of DNA-templated transcription"/>
    <property type="evidence" value="ECO:0007669"/>
    <property type="project" value="TreeGrafter"/>
</dbReference>
<feature type="non-terminal residue" evidence="2">
    <location>
        <position position="1"/>
    </location>
</feature>
<accession>A0A5C3MV14</accession>
<name>A0A5C3MV14_9AGAM</name>
<dbReference type="OrthoDB" id="277832at2759"/>
<organism evidence="2 3">
    <name type="scientific">Heliocybe sulcata</name>
    <dbReference type="NCBI Taxonomy" id="5364"/>
    <lineage>
        <taxon>Eukaryota</taxon>
        <taxon>Fungi</taxon>
        <taxon>Dikarya</taxon>
        <taxon>Basidiomycota</taxon>
        <taxon>Agaricomycotina</taxon>
        <taxon>Agaricomycetes</taxon>
        <taxon>Gloeophyllales</taxon>
        <taxon>Gloeophyllaceae</taxon>
        <taxon>Heliocybe</taxon>
    </lineage>
</organism>
<dbReference type="GO" id="GO:0005634">
    <property type="term" value="C:nucleus"/>
    <property type="evidence" value="ECO:0007669"/>
    <property type="project" value="TreeGrafter"/>
</dbReference>
<dbReference type="GO" id="GO:0006307">
    <property type="term" value="P:DNA alkylation repair"/>
    <property type="evidence" value="ECO:0007669"/>
    <property type="project" value="InterPro"/>
</dbReference>
<dbReference type="Pfam" id="PF10469">
    <property type="entry name" value="AKAP7_NLS"/>
    <property type="match status" value="1"/>
</dbReference>
<gene>
    <name evidence="2" type="ORF">OE88DRAFT_1633955</name>
</gene>